<sequence>MQSFSHRGWERQYQPLLLYSRKELLLIERMMWLLRMKKGADGSQVTSNHSSTKSLNSSRQSKGRPATGTLIVCPTSVLRQWDDELHKKVTTKANLSVLVYHGSNRTKDGR</sequence>
<evidence type="ECO:0000256" key="2">
    <source>
        <dbReference type="ARBA" id="ARBA00022801"/>
    </source>
</evidence>
<keyword evidence="7" id="KW-1185">Reference proteome</keyword>
<reference evidence="6" key="1">
    <citation type="journal article" date="2023" name="Mol. Ecol. Resour.">
        <title>Chromosome-level genome assembly of a triploid poplar Populus alba 'Berolinensis'.</title>
        <authorList>
            <person name="Chen S."/>
            <person name="Yu Y."/>
            <person name="Wang X."/>
            <person name="Wang S."/>
            <person name="Zhang T."/>
            <person name="Zhou Y."/>
            <person name="He R."/>
            <person name="Meng N."/>
            <person name="Wang Y."/>
            <person name="Liu W."/>
            <person name="Liu Z."/>
            <person name="Liu J."/>
            <person name="Guo Q."/>
            <person name="Huang H."/>
            <person name="Sederoff R.R."/>
            <person name="Wang G."/>
            <person name="Qu G."/>
            <person name="Chen S."/>
        </authorList>
    </citation>
    <scope>NUCLEOTIDE SEQUENCE</scope>
    <source>
        <strain evidence="6">SC-2020</strain>
    </source>
</reference>
<dbReference type="InterPro" id="IPR027417">
    <property type="entry name" value="P-loop_NTPase"/>
</dbReference>
<feature type="region of interest" description="Disordered" evidence="4">
    <location>
        <begin position="40"/>
        <end position="67"/>
    </location>
</feature>
<evidence type="ECO:0000313" key="6">
    <source>
        <dbReference type="EMBL" id="KAJ6978938.1"/>
    </source>
</evidence>
<dbReference type="EMBL" id="JAQIZT010000011">
    <property type="protein sequence ID" value="KAJ6978938.1"/>
    <property type="molecule type" value="Genomic_DNA"/>
</dbReference>
<dbReference type="AlphaFoldDB" id="A0AAD6Q6I0"/>
<keyword evidence="1" id="KW-0547">Nucleotide-binding</keyword>
<gene>
    <name evidence="6" type="ORF">NC653_027194</name>
</gene>
<dbReference type="GO" id="GO:0006281">
    <property type="term" value="P:DNA repair"/>
    <property type="evidence" value="ECO:0007669"/>
    <property type="project" value="TreeGrafter"/>
</dbReference>
<feature type="compositionally biased region" description="Low complexity" evidence="4">
    <location>
        <begin position="46"/>
        <end position="58"/>
    </location>
</feature>
<dbReference type="SUPFAM" id="SSF52540">
    <property type="entry name" value="P-loop containing nucleoside triphosphate hydrolases"/>
    <property type="match status" value="1"/>
</dbReference>
<proteinExistence type="predicted"/>
<dbReference type="Gene3D" id="3.40.50.10810">
    <property type="entry name" value="Tandem AAA-ATPase domain"/>
    <property type="match status" value="1"/>
</dbReference>
<dbReference type="Pfam" id="PF00176">
    <property type="entry name" value="SNF2-rel_dom"/>
    <property type="match status" value="1"/>
</dbReference>
<dbReference type="PANTHER" id="PTHR45626:SF16">
    <property type="entry name" value="ATP-DEPENDENT HELICASE ULS1"/>
    <property type="match status" value="1"/>
</dbReference>
<feature type="domain" description="SNF2 N-terminal" evidence="5">
    <location>
        <begin position="57"/>
        <end position="107"/>
    </location>
</feature>
<name>A0AAD6Q6I0_9ROSI</name>
<evidence type="ECO:0000256" key="1">
    <source>
        <dbReference type="ARBA" id="ARBA00022741"/>
    </source>
</evidence>
<dbReference type="InterPro" id="IPR000330">
    <property type="entry name" value="SNF2_N"/>
</dbReference>
<organism evidence="6 7">
    <name type="scientific">Populus alba x Populus x berolinensis</name>
    <dbReference type="NCBI Taxonomy" id="444605"/>
    <lineage>
        <taxon>Eukaryota</taxon>
        <taxon>Viridiplantae</taxon>
        <taxon>Streptophyta</taxon>
        <taxon>Embryophyta</taxon>
        <taxon>Tracheophyta</taxon>
        <taxon>Spermatophyta</taxon>
        <taxon>Magnoliopsida</taxon>
        <taxon>eudicotyledons</taxon>
        <taxon>Gunneridae</taxon>
        <taxon>Pentapetalae</taxon>
        <taxon>rosids</taxon>
        <taxon>fabids</taxon>
        <taxon>Malpighiales</taxon>
        <taxon>Salicaceae</taxon>
        <taxon>Saliceae</taxon>
        <taxon>Populus</taxon>
    </lineage>
</organism>
<dbReference type="GO" id="GO:0016787">
    <property type="term" value="F:hydrolase activity"/>
    <property type="evidence" value="ECO:0007669"/>
    <property type="project" value="UniProtKB-KW"/>
</dbReference>
<protein>
    <recommendedName>
        <fullName evidence="5">SNF2 N-terminal domain-containing protein</fullName>
    </recommendedName>
</protein>
<keyword evidence="3" id="KW-0067">ATP-binding</keyword>
<dbReference type="GO" id="GO:0005634">
    <property type="term" value="C:nucleus"/>
    <property type="evidence" value="ECO:0007669"/>
    <property type="project" value="TreeGrafter"/>
</dbReference>
<comment type="caution">
    <text evidence="6">The sequence shown here is derived from an EMBL/GenBank/DDBJ whole genome shotgun (WGS) entry which is preliminary data.</text>
</comment>
<dbReference type="PANTHER" id="PTHR45626">
    <property type="entry name" value="TRANSCRIPTION TERMINATION FACTOR 2-RELATED"/>
    <property type="match status" value="1"/>
</dbReference>
<evidence type="ECO:0000256" key="4">
    <source>
        <dbReference type="SAM" id="MobiDB-lite"/>
    </source>
</evidence>
<evidence type="ECO:0000259" key="5">
    <source>
        <dbReference type="Pfam" id="PF00176"/>
    </source>
</evidence>
<evidence type="ECO:0000256" key="3">
    <source>
        <dbReference type="ARBA" id="ARBA00022840"/>
    </source>
</evidence>
<dbReference type="Proteomes" id="UP001164929">
    <property type="component" value="Chromosome 11"/>
</dbReference>
<dbReference type="InterPro" id="IPR038718">
    <property type="entry name" value="SNF2-like_sf"/>
</dbReference>
<dbReference type="GO" id="GO:0008094">
    <property type="term" value="F:ATP-dependent activity, acting on DNA"/>
    <property type="evidence" value="ECO:0007669"/>
    <property type="project" value="TreeGrafter"/>
</dbReference>
<accession>A0AAD6Q6I0</accession>
<keyword evidence="2" id="KW-0378">Hydrolase</keyword>
<evidence type="ECO:0000313" key="7">
    <source>
        <dbReference type="Proteomes" id="UP001164929"/>
    </source>
</evidence>
<dbReference type="InterPro" id="IPR050628">
    <property type="entry name" value="SNF2_RAD54_helicase_TF"/>
</dbReference>
<dbReference type="GO" id="GO:0005524">
    <property type="term" value="F:ATP binding"/>
    <property type="evidence" value="ECO:0007669"/>
    <property type="project" value="UniProtKB-KW"/>
</dbReference>